<feature type="transmembrane region" description="Helical" evidence="1">
    <location>
        <begin position="25"/>
        <end position="53"/>
    </location>
</feature>
<accession>A0A1W6MGH7</accession>
<evidence type="ECO:0000313" key="3">
    <source>
        <dbReference type="Proteomes" id="UP000193431"/>
    </source>
</evidence>
<keyword evidence="1" id="KW-0472">Membrane</keyword>
<keyword evidence="1" id="KW-0812">Transmembrane</keyword>
<feature type="transmembrane region" description="Helical" evidence="1">
    <location>
        <begin position="286"/>
        <end position="307"/>
    </location>
</feature>
<feature type="transmembrane region" description="Helical" evidence="1">
    <location>
        <begin position="192"/>
        <end position="209"/>
    </location>
</feature>
<name>A0A1W6MGH7_9FLAO</name>
<keyword evidence="3" id="KW-1185">Reference proteome</keyword>
<evidence type="ECO:0000313" key="2">
    <source>
        <dbReference type="EMBL" id="ARN76687.1"/>
    </source>
</evidence>
<feature type="transmembrane region" description="Helical" evidence="1">
    <location>
        <begin position="74"/>
        <end position="96"/>
    </location>
</feature>
<keyword evidence="1" id="KW-1133">Transmembrane helix</keyword>
<proteinExistence type="predicted"/>
<dbReference type="Proteomes" id="UP000193431">
    <property type="component" value="Chromosome"/>
</dbReference>
<evidence type="ECO:0000256" key="1">
    <source>
        <dbReference type="SAM" id="Phobius"/>
    </source>
</evidence>
<feature type="transmembrane region" description="Helical" evidence="1">
    <location>
        <begin position="137"/>
        <end position="154"/>
    </location>
</feature>
<protein>
    <submittedName>
        <fullName evidence="2">Uncharacterized protein</fullName>
    </submittedName>
</protein>
<dbReference type="AlphaFoldDB" id="A0A1W6MGH7"/>
<reference evidence="2 3" key="1">
    <citation type="submission" date="2016-11" db="EMBL/GenBank/DDBJ databases">
        <title>Trade-off between light-utilization and light-protection in marine flavobacteria.</title>
        <authorList>
            <person name="Kumagai Y."/>
        </authorList>
    </citation>
    <scope>NUCLEOTIDE SEQUENCE [LARGE SCALE GENOMIC DNA]</scope>
    <source>
        <strain evidence="2 3">JCM 13191</strain>
    </source>
</reference>
<gene>
    <name evidence="2" type="ORF">BST97_00965</name>
</gene>
<feature type="transmembrane region" description="Helical" evidence="1">
    <location>
        <begin position="254"/>
        <end position="274"/>
    </location>
</feature>
<organism evidence="2 3">
    <name type="scientific">Nonlabens spongiae</name>
    <dbReference type="NCBI Taxonomy" id="331648"/>
    <lineage>
        <taxon>Bacteria</taxon>
        <taxon>Pseudomonadati</taxon>
        <taxon>Bacteroidota</taxon>
        <taxon>Flavobacteriia</taxon>
        <taxon>Flavobacteriales</taxon>
        <taxon>Flavobacteriaceae</taxon>
        <taxon>Nonlabens</taxon>
    </lineage>
</organism>
<feature type="transmembrane region" description="Helical" evidence="1">
    <location>
        <begin position="112"/>
        <end position="130"/>
    </location>
</feature>
<dbReference type="EMBL" id="CP019344">
    <property type="protein sequence ID" value="ARN76687.1"/>
    <property type="molecule type" value="Genomic_DNA"/>
</dbReference>
<feature type="transmembrane region" description="Helical" evidence="1">
    <location>
        <begin position="313"/>
        <end position="332"/>
    </location>
</feature>
<sequence>MAALKVNWLPYQGSKILFDVDALNVFLVLFSAFLAYLFPLELFICAYIILGPLHYLTEIKWLHDKNYFFDTNSTWLFICLLSAFAIFFPKLCFYLLPDGFPFEDFVYQWNEWTNGFILITLLLAIMFPIMKTKTYRIVAVIAALLLSIALKFAVSFSLFIGIMIPTLIHVYVFTALFMAYGNKKSKSRSGMVSLLLLLVLPVGLFFIDIPEGSFLFDDFLKNLYIDNKLHHLPVYLNDFLGLSDGSSFFFYESLWIKTMMFISFAYCYHYLNWFSKTTVINWHKEFNFTSAIALFVTYAILLATYFYDVALGLLMSLLFGFLHVFLEFPLNVRSIKALFVK</sequence>
<feature type="transmembrane region" description="Helical" evidence="1">
    <location>
        <begin position="160"/>
        <end position="180"/>
    </location>
</feature>